<dbReference type="Gene3D" id="1.10.10.60">
    <property type="entry name" value="Homeodomain-like"/>
    <property type="match status" value="2"/>
</dbReference>
<dbReference type="PROSITE" id="PS01124">
    <property type="entry name" value="HTH_ARAC_FAMILY_2"/>
    <property type="match status" value="1"/>
</dbReference>
<dbReference type="GO" id="GO:0003700">
    <property type="term" value="F:DNA-binding transcription factor activity"/>
    <property type="evidence" value="ECO:0007669"/>
    <property type="project" value="InterPro"/>
</dbReference>
<dbReference type="PROSITE" id="PS00041">
    <property type="entry name" value="HTH_ARAC_FAMILY_1"/>
    <property type="match status" value="1"/>
</dbReference>
<dbReference type="GO" id="GO:0043565">
    <property type="term" value="F:sequence-specific DNA binding"/>
    <property type="evidence" value="ECO:0007669"/>
    <property type="project" value="InterPro"/>
</dbReference>
<dbReference type="SUPFAM" id="SSF46689">
    <property type="entry name" value="Homeodomain-like"/>
    <property type="match status" value="1"/>
</dbReference>
<dbReference type="PANTHER" id="PTHR46796">
    <property type="entry name" value="HTH-TYPE TRANSCRIPTIONAL ACTIVATOR RHAS-RELATED"/>
    <property type="match status" value="1"/>
</dbReference>
<protein>
    <submittedName>
        <fullName evidence="5">AraC family transcriptional regulator</fullName>
    </submittedName>
</protein>
<organism evidence="5 6">
    <name type="scientific">Stenotrophomonas maltophilia</name>
    <name type="common">Pseudomonas maltophilia</name>
    <name type="synonym">Xanthomonas maltophilia</name>
    <dbReference type="NCBI Taxonomy" id="40324"/>
    <lineage>
        <taxon>Bacteria</taxon>
        <taxon>Pseudomonadati</taxon>
        <taxon>Pseudomonadota</taxon>
        <taxon>Gammaproteobacteria</taxon>
        <taxon>Lysobacterales</taxon>
        <taxon>Lysobacteraceae</taxon>
        <taxon>Stenotrophomonas</taxon>
        <taxon>Stenotrophomonas maltophilia group</taxon>
    </lineage>
</organism>
<dbReference type="OrthoDB" id="6053579at2"/>
<gene>
    <name evidence="5" type="ORF">CEE60_03770</name>
</gene>
<evidence type="ECO:0000313" key="5">
    <source>
        <dbReference type="EMBL" id="OWQ55931.1"/>
    </source>
</evidence>
<dbReference type="AlphaFoldDB" id="A0A246HQ49"/>
<feature type="domain" description="HTH araC/xylS-type" evidence="4">
    <location>
        <begin position="178"/>
        <end position="276"/>
    </location>
</feature>
<reference evidence="5 6" key="1">
    <citation type="submission" date="2017-06" db="EMBL/GenBank/DDBJ databases">
        <authorList>
            <person name="Kim H.J."/>
            <person name="Triplett B.A."/>
        </authorList>
    </citation>
    <scope>NUCLEOTIDE SEQUENCE [LARGE SCALE GENOMIC DNA]</scope>
    <source>
        <strain evidence="5 6">13146</strain>
    </source>
</reference>
<sequence length="293" mass="32404">MRQLSLADRGQSLSLDKAIDDGALPNCLGVARLGSLQTAGTTFTVWMQVRGSAWVESKEGKFRLRQREWIAFEKDSKPMVQAGRDGLCIGLSLSPDALRALGELADCNLYAGRGTMTRGEMRVAMRLWRDALTSERPMQGLRPALLHLAALQQGMATGVQRCPGRSRSRKRQVFGRMQRARLYLEGNSHRVVRIGELAELTNFSSWYLSKTFQSLYAESPQSLSARLRLERAADLLRDTDMMVGEVAAASGFDNCCSFARAFRARFGLSASRYREAGANLSPESAKSSVASRK</sequence>
<evidence type="ECO:0000256" key="2">
    <source>
        <dbReference type="ARBA" id="ARBA00023125"/>
    </source>
</evidence>
<accession>A0A246HQ49</accession>
<evidence type="ECO:0000313" key="6">
    <source>
        <dbReference type="Proteomes" id="UP000198157"/>
    </source>
</evidence>
<dbReference type="InterPro" id="IPR018062">
    <property type="entry name" value="HTH_AraC-typ_CS"/>
</dbReference>
<dbReference type="InterPro" id="IPR009057">
    <property type="entry name" value="Homeodomain-like_sf"/>
</dbReference>
<name>A0A246HQ49_STEMA</name>
<keyword evidence="2" id="KW-0238">DNA-binding</keyword>
<dbReference type="InterPro" id="IPR050204">
    <property type="entry name" value="AraC_XylS_family_regulators"/>
</dbReference>
<proteinExistence type="predicted"/>
<dbReference type="Proteomes" id="UP000198157">
    <property type="component" value="Unassembled WGS sequence"/>
</dbReference>
<dbReference type="Pfam" id="PF12833">
    <property type="entry name" value="HTH_18"/>
    <property type="match status" value="1"/>
</dbReference>
<evidence type="ECO:0000256" key="3">
    <source>
        <dbReference type="ARBA" id="ARBA00023163"/>
    </source>
</evidence>
<dbReference type="EMBL" id="NIVS01000009">
    <property type="protein sequence ID" value="OWQ55931.1"/>
    <property type="molecule type" value="Genomic_DNA"/>
</dbReference>
<dbReference type="InterPro" id="IPR018060">
    <property type="entry name" value="HTH_AraC"/>
</dbReference>
<evidence type="ECO:0000259" key="4">
    <source>
        <dbReference type="PROSITE" id="PS01124"/>
    </source>
</evidence>
<evidence type="ECO:0000256" key="1">
    <source>
        <dbReference type="ARBA" id="ARBA00023015"/>
    </source>
</evidence>
<comment type="caution">
    <text evidence="5">The sequence shown here is derived from an EMBL/GenBank/DDBJ whole genome shotgun (WGS) entry which is preliminary data.</text>
</comment>
<keyword evidence="1" id="KW-0805">Transcription regulation</keyword>
<keyword evidence="3" id="KW-0804">Transcription</keyword>
<dbReference type="PANTHER" id="PTHR46796:SF7">
    <property type="entry name" value="ARAC FAMILY TRANSCRIPTIONAL REGULATOR"/>
    <property type="match status" value="1"/>
</dbReference>
<dbReference type="SMART" id="SM00342">
    <property type="entry name" value="HTH_ARAC"/>
    <property type="match status" value="1"/>
</dbReference>